<feature type="chain" id="PRO_5041692890" description="Lipoprotein" evidence="1">
    <location>
        <begin position="29"/>
        <end position="250"/>
    </location>
</feature>
<evidence type="ECO:0008006" key="4">
    <source>
        <dbReference type="Google" id="ProtNLM"/>
    </source>
</evidence>
<reference evidence="2 3" key="1">
    <citation type="submission" date="2019-07" db="EMBL/GenBank/DDBJ databases">
        <title>Whole genome shotgun sequence of Agrococcus baldri NBRC 103055.</title>
        <authorList>
            <person name="Hosoyama A."/>
            <person name="Uohara A."/>
            <person name="Ohji S."/>
            <person name="Ichikawa N."/>
        </authorList>
    </citation>
    <scope>NUCLEOTIDE SEQUENCE [LARGE SCALE GENOMIC DNA]</scope>
    <source>
        <strain evidence="2 3">NBRC 103055</strain>
    </source>
</reference>
<organism evidence="2 3">
    <name type="scientific">Agrococcus baldri</name>
    <dbReference type="NCBI Taxonomy" id="153730"/>
    <lineage>
        <taxon>Bacteria</taxon>
        <taxon>Bacillati</taxon>
        <taxon>Actinomycetota</taxon>
        <taxon>Actinomycetes</taxon>
        <taxon>Micrococcales</taxon>
        <taxon>Microbacteriaceae</taxon>
        <taxon>Agrococcus</taxon>
    </lineage>
</organism>
<dbReference type="Proteomes" id="UP000321749">
    <property type="component" value="Unassembled WGS sequence"/>
</dbReference>
<dbReference type="EMBL" id="BJUU01000002">
    <property type="protein sequence ID" value="GEK79054.1"/>
    <property type="molecule type" value="Genomic_DNA"/>
</dbReference>
<name>A0AA87R9H2_9MICO</name>
<comment type="caution">
    <text evidence="2">The sequence shown here is derived from an EMBL/GenBank/DDBJ whole genome shotgun (WGS) entry which is preliminary data.</text>
</comment>
<evidence type="ECO:0000313" key="3">
    <source>
        <dbReference type="Proteomes" id="UP000321749"/>
    </source>
</evidence>
<dbReference type="AlphaFoldDB" id="A0AA87R9H2"/>
<evidence type="ECO:0000256" key="1">
    <source>
        <dbReference type="SAM" id="SignalP"/>
    </source>
</evidence>
<proteinExistence type="predicted"/>
<keyword evidence="1" id="KW-0732">Signal</keyword>
<accession>A0AA87R9H2</accession>
<dbReference type="PROSITE" id="PS51257">
    <property type="entry name" value="PROKAR_LIPOPROTEIN"/>
    <property type="match status" value="1"/>
</dbReference>
<keyword evidence="3" id="KW-1185">Reference proteome</keyword>
<sequence>MHTLRRAAALAAAAAMAAALAACTPASAEPEAATAGVAATGSTAAAEQAAPSAPDPLHAPVELDTTPISAEEYVERFSVTDGRSYGTDGLDEVNAEYREAARVFPFALPQGYAFPGETWLIGQNLPDGWHEGDGYAQAYVFWQKATAAAAYYDFRYRGGEGPGATVHLDALAEGYDSDVRAMYVDDPELTYLDEVVAPAREGNFDALYAEDLHHFLGNETYAAVLDRAGETIELGTEGYSLPVPDEAEVP</sequence>
<evidence type="ECO:0000313" key="2">
    <source>
        <dbReference type="EMBL" id="GEK79054.1"/>
    </source>
</evidence>
<protein>
    <recommendedName>
        <fullName evidence="4">Lipoprotein</fullName>
    </recommendedName>
</protein>
<feature type="signal peptide" evidence="1">
    <location>
        <begin position="1"/>
        <end position="28"/>
    </location>
</feature>
<gene>
    <name evidence="2" type="ORF">ABA31_04050</name>
</gene>